<accession>A0ABU1T7N9</accession>
<gene>
    <name evidence="3" type="ORF">J2W55_001212</name>
</gene>
<dbReference type="Pfam" id="PF07432">
    <property type="entry name" value="Hc1"/>
    <property type="match status" value="1"/>
</dbReference>
<dbReference type="Proteomes" id="UP001247620">
    <property type="component" value="Unassembled WGS sequence"/>
</dbReference>
<evidence type="ECO:0000313" key="4">
    <source>
        <dbReference type="Proteomes" id="UP001247620"/>
    </source>
</evidence>
<organism evidence="3 4">
    <name type="scientific">Mucilaginibacter pocheonensis</name>
    <dbReference type="NCBI Taxonomy" id="398050"/>
    <lineage>
        <taxon>Bacteria</taxon>
        <taxon>Pseudomonadati</taxon>
        <taxon>Bacteroidota</taxon>
        <taxon>Sphingobacteriia</taxon>
        <taxon>Sphingobacteriales</taxon>
        <taxon>Sphingobacteriaceae</taxon>
        <taxon>Mucilaginibacter</taxon>
    </lineage>
</organism>
<reference evidence="3 4" key="1">
    <citation type="submission" date="2023-07" db="EMBL/GenBank/DDBJ databases">
        <title>Sorghum-associated microbial communities from plants grown in Nebraska, USA.</title>
        <authorList>
            <person name="Schachtman D."/>
        </authorList>
    </citation>
    <scope>NUCLEOTIDE SEQUENCE [LARGE SCALE GENOMIC DNA]</scope>
    <source>
        <strain evidence="3 4">3262</strain>
    </source>
</reference>
<dbReference type="RefSeq" id="WP_310093073.1">
    <property type="nucleotide sequence ID" value="NZ_JAVDUU010000001.1"/>
</dbReference>
<evidence type="ECO:0008006" key="5">
    <source>
        <dbReference type="Google" id="ProtNLM"/>
    </source>
</evidence>
<evidence type="ECO:0000256" key="1">
    <source>
        <dbReference type="ARBA" id="ARBA00002333"/>
    </source>
</evidence>
<dbReference type="EMBL" id="JAVDUU010000001">
    <property type="protein sequence ID" value="MDR6941384.1"/>
    <property type="molecule type" value="Genomic_DNA"/>
</dbReference>
<comment type="similarity">
    <text evidence="2">Belongs to the histone H1/H5 family. HCT subfamily.</text>
</comment>
<evidence type="ECO:0000313" key="3">
    <source>
        <dbReference type="EMBL" id="MDR6941384.1"/>
    </source>
</evidence>
<name>A0ABU1T7N9_9SPHI</name>
<dbReference type="InterPro" id="IPR010886">
    <property type="entry name" value="Hc1"/>
</dbReference>
<protein>
    <recommendedName>
        <fullName evidence="5">Histone H1</fullName>
    </recommendedName>
</protein>
<comment type="function">
    <text evidence="1">Might have a role analogous to that of eukaryotic histone proteins.</text>
</comment>
<sequence>MDKFKGLKELLASAEADAEKFYNKGNSAAGTRLRNAMQQLKVAATTIRKEVTDIKNKAVK</sequence>
<keyword evidence="4" id="KW-1185">Reference proteome</keyword>
<comment type="caution">
    <text evidence="3">The sequence shown here is derived from an EMBL/GenBank/DDBJ whole genome shotgun (WGS) entry which is preliminary data.</text>
</comment>
<evidence type="ECO:0000256" key="2">
    <source>
        <dbReference type="ARBA" id="ARBA00008424"/>
    </source>
</evidence>
<proteinExistence type="inferred from homology"/>